<dbReference type="Ensembl" id="ENSORLT00015035692.1">
    <property type="protein sequence ID" value="ENSORLP00015019709.1"/>
    <property type="gene ID" value="ENSORLG00015020789.1"/>
</dbReference>
<reference evidence="1 2" key="2">
    <citation type="submission" date="2017-04" db="EMBL/GenBank/DDBJ databases">
        <title>CpG methylation of centromeres and impact of large insertions on vertebrate speciation.</title>
        <authorList>
            <person name="Ichikawa K."/>
            <person name="Yoshimura J."/>
            <person name="Morishita S."/>
        </authorList>
    </citation>
    <scope>NUCLEOTIDE SEQUENCE</scope>
    <source>
        <strain evidence="1 2">HSOK</strain>
    </source>
</reference>
<protein>
    <submittedName>
        <fullName evidence="1">Uncharacterized protein</fullName>
    </submittedName>
</protein>
<accession>A0A3P9IIG1</accession>
<proteinExistence type="predicted"/>
<sequence>MGSWRASSSRMDTVTVADWSEESSCSDTARLVLTSPVYRLTVNREASVASASLSEMGSWRAPSSSVMLTVAVAERASCPLSVTKTDSVCFGSSSSMNVRRVLISPV</sequence>
<dbReference type="Proteomes" id="UP000265200">
    <property type="component" value="Chromosome 10"/>
</dbReference>
<reference key="1">
    <citation type="journal article" date="2007" name="Nature">
        <title>The medaka draft genome and insights into vertebrate genome evolution.</title>
        <authorList>
            <person name="Kasahara M."/>
            <person name="Naruse K."/>
            <person name="Sasaki S."/>
            <person name="Nakatani Y."/>
            <person name="Qu W."/>
            <person name="Ahsan B."/>
            <person name="Yamada T."/>
            <person name="Nagayasu Y."/>
            <person name="Doi K."/>
            <person name="Kasai Y."/>
            <person name="Jindo T."/>
            <person name="Kobayashi D."/>
            <person name="Shimada A."/>
            <person name="Toyoda A."/>
            <person name="Kuroki Y."/>
            <person name="Fujiyama A."/>
            <person name="Sasaki T."/>
            <person name="Shimizu A."/>
            <person name="Asakawa S."/>
            <person name="Shimizu N."/>
            <person name="Hashimoto S."/>
            <person name="Yang J."/>
            <person name="Lee Y."/>
            <person name="Matsushima K."/>
            <person name="Sugano S."/>
            <person name="Sakaizumi M."/>
            <person name="Narita T."/>
            <person name="Ohishi K."/>
            <person name="Haga S."/>
            <person name="Ohta F."/>
            <person name="Nomoto H."/>
            <person name="Nogata K."/>
            <person name="Morishita T."/>
            <person name="Endo T."/>
            <person name="Shin-I T."/>
            <person name="Takeda H."/>
            <person name="Morishita S."/>
            <person name="Kohara Y."/>
        </authorList>
    </citation>
    <scope>NUCLEOTIDE SEQUENCE [LARGE SCALE GENOMIC DNA]</scope>
    <source>
        <strain>Hd-rR</strain>
    </source>
</reference>
<name>A0A3P9IIG1_ORYLA</name>
<evidence type="ECO:0000313" key="1">
    <source>
        <dbReference type="Ensembl" id="ENSORLP00015019709.1"/>
    </source>
</evidence>
<organism evidence="1 2">
    <name type="scientific">Oryzias latipes</name>
    <name type="common">Japanese rice fish</name>
    <name type="synonym">Japanese killifish</name>
    <dbReference type="NCBI Taxonomy" id="8090"/>
    <lineage>
        <taxon>Eukaryota</taxon>
        <taxon>Metazoa</taxon>
        <taxon>Chordata</taxon>
        <taxon>Craniata</taxon>
        <taxon>Vertebrata</taxon>
        <taxon>Euteleostomi</taxon>
        <taxon>Actinopterygii</taxon>
        <taxon>Neopterygii</taxon>
        <taxon>Teleostei</taxon>
        <taxon>Neoteleostei</taxon>
        <taxon>Acanthomorphata</taxon>
        <taxon>Ovalentaria</taxon>
        <taxon>Atherinomorphae</taxon>
        <taxon>Beloniformes</taxon>
        <taxon>Adrianichthyidae</taxon>
        <taxon>Oryziinae</taxon>
        <taxon>Oryzias</taxon>
    </lineage>
</organism>
<evidence type="ECO:0000313" key="2">
    <source>
        <dbReference type="Proteomes" id="UP000265200"/>
    </source>
</evidence>
<dbReference type="AlphaFoldDB" id="A0A3P9IIG1"/>
<reference evidence="1" key="3">
    <citation type="submission" date="2025-08" db="UniProtKB">
        <authorList>
            <consortium name="Ensembl"/>
        </authorList>
    </citation>
    <scope>IDENTIFICATION</scope>
    <source>
        <strain evidence="1">HSOK</strain>
    </source>
</reference>
<reference evidence="1" key="4">
    <citation type="submission" date="2025-09" db="UniProtKB">
        <authorList>
            <consortium name="Ensembl"/>
        </authorList>
    </citation>
    <scope>IDENTIFICATION</scope>
    <source>
        <strain evidence="1">HSOK</strain>
    </source>
</reference>